<evidence type="ECO:0000313" key="4">
    <source>
        <dbReference type="Proteomes" id="UP000269134"/>
    </source>
</evidence>
<dbReference type="EMBL" id="RFFL01000015">
    <property type="protein sequence ID" value="RMH98585.1"/>
    <property type="molecule type" value="Genomic_DNA"/>
</dbReference>
<sequence>MTRTSMETGRMSLLAVHGIQGTSAAWSSVAQACATQAHVICPNLRGRGNALRGQAPQDYRLEAFSGDLAQIARQLDGPFILAGWSMGVSVTLEYLRRNAGPQPCALILLSGTPRPGLAPWFSERGDRLLKEIAAREKRLKLAMAADHQAVAWTWEGLQDVDHSAALADIQLPTLIIHGDADPDSPLEHARWLSEGIPNAELHVIAGAGHSLLTENTAEVAQHINAFIAKLHHAQERP</sequence>
<dbReference type="PANTHER" id="PTHR43798">
    <property type="entry name" value="MONOACYLGLYCEROL LIPASE"/>
    <property type="match status" value="1"/>
</dbReference>
<dbReference type="PANTHER" id="PTHR43798:SF31">
    <property type="entry name" value="AB HYDROLASE SUPERFAMILY PROTEIN YCLE"/>
    <property type="match status" value="1"/>
</dbReference>
<gene>
    <name evidence="3" type="ORF">EA795_17685</name>
</gene>
<dbReference type="InterPro" id="IPR000073">
    <property type="entry name" value="AB_hydrolase_1"/>
</dbReference>
<dbReference type="InterPro" id="IPR050266">
    <property type="entry name" value="AB_hydrolase_sf"/>
</dbReference>
<dbReference type="Gene3D" id="3.40.50.1820">
    <property type="entry name" value="alpha/beta hydrolase"/>
    <property type="match status" value="1"/>
</dbReference>
<comment type="caution">
    <text evidence="3">The sequence shown here is derived from an EMBL/GenBank/DDBJ whole genome shotgun (WGS) entry which is preliminary data.</text>
</comment>
<dbReference type="Pfam" id="PF12697">
    <property type="entry name" value="Abhydrolase_6"/>
    <property type="match status" value="1"/>
</dbReference>
<dbReference type="InterPro" id="IPR029058">
    <property type="entry name" value="AB_hydrolase_fold"/>
</dbReference>
<evidence type="ECO:0000259" key="2">
    <source>
        <dbReference type="Pfam" id="PF12697"/>
    </source>
</evidence>
<dbReference type="PROSITE" id="PS51257">
    <property type="entry name" value="PROKAR_LIPOPROTEIN"/>
    <property type="match status" value="1"/>
</dbReference>
<dbReference type="SUPFAM" id="SSF53474">
    <property type="entry name" value="alpha/beta-Hydrolases"/>
    <property type="match status" value="1"/>
</dbReference>
<dbReference type="Proteomes" id="UP000269134">
    <property type="component" value="Unassembled WGS sequence"/>
</dbReference>
<organism evidence="3 4">
    <name type="scientific">Stutzerimonas nitrititolerans</name>
    <dbReference type="NCBI Taxonomy" id="2482751"/>
    <lineage>
        <taxon>Bacteria</taxon>
        <taxon>Pseudomonadati</taxon>
        <taxon>Pseudomonadota</taxon>
        <taxon>Gammaproteobacteria</taxon>
        <taxon>Pseudomonadales</taxon>
        <taxon>Pseudomonadaceae</taxon>
        <taxon>Stutzerimonas</taxon>
    </lineage>
</organism>
<protein>
    <submittedName>
        <fullName evidence="3">Alpha/beta hydrolase</fullName>
    </submittedName>
</protein>
<evidence type="ECO:0000256" key="1">
    <source>
        <dbReference type="ARBA" id="ARBA00022801"/>
    </source>
</evidence>
<name>A0ABX9UZN3_9GAMM</name>
<dbReference type="GO" id="GO:0016787">
    <property type="term" value="F:hydrolase activity"/>
    <property type="evidence" value="ECO:0007669"/>
    <property type="project" value="UniProtKB-KW"/>
</dbReference>
<evidence type="ECO:0000313" key="3">
    <source>
        <dbReference type="EMBL" id="RMH98585.1"/>
    </source>
</evidence>
<feature type="domain" description="AB hydrolase-1" evidence="2">
    <location>
        <begin position="14"/>
        <end position="221"/>
    </location>
</feature>
<keyword evidence="1 3" id="KW-0378">Hydrolase</keyword>
<keyword evidence="4" id="KW-1185">Reference proteome</keyword>
<accession>A0ABX9UZN3</accession>
<reference evidence="3 4" key="1">
    <citation type="submission" date="2018-10" db="EMBL/GenBank/DDBJ databases">
        <title>Pseudomonas sp. GL14 genome.</title>
        <authorList>
            <person name="Peng J."/>
            <person name="Liu Z.-P."/>
        </authorList>
    </citation>
    <scope>NUCLEOTIDE SEQUENCE [LARGE SCALE GENOMIC DNA]</scope>
    <source>
        <strain evidence="3 4">GL14</strain>
    </source>
</reference>
<proteinExistence type="predicted"/>